<accession>A0ABV2A091</accession>
<evidence type="ECO:0000313" key="1">
    <source>
        <dbReference type="EMBL" id="MES0836758.1"/>
    </source>
</evidence>
<dbReference type="RefSeq" id="WP_352985610.1">
    <property type="nucleotide sequence ID" value="NZ_JBEQNA010000013.1"/>
</dbReference>
<gene>
    <name evidence="1" type="ORF">ABUK86_23485</name>
</gene>
<proteinExistence type="predicted"/>
<keyword evidence="2" id="KW-1185">Reference proteome</keyword>
<reference evidence="1 2" key="1">
    <citation type="submission" date="2024-06" db="EMBL/GenBank/DDBJ databases">
        <authorList>
            <person name="Bataeva Y.V."/>
            <person name="Grigorian L.N."/>
            <person name="Solomentsev V.I."/>
        </authorList>
    </citation>
    <scope>NUCLEOTIDE SEQUENCE [LARGE SCALE GENOMIC DNA]</scope>
    <source>
        <strain evidence="2">SCPM-O-B-12605 (RCAM04882)</strain>
    </source>
</reference>
<name>A0ABV2A091_9ACTN</name>
<sequence>MMTREEAVGLARKFFADAISKSMIQEGIISERDIFFHENYAIIPWNSAAFLKEGKWEDRLIGNVPIEVDRENGSCKFIGIGKVIEYRDLGFPV</sequence>
<dbReference type="Proteomes" id="UP001432401">
    <property type="component" value="Unassembled WGS sequence"/>
</dbReference>
<dbReference type="EMBL" id="JBEQNB010000014">
    <property type="protein sequence ID" value="MES0836758.1"/>
    <property type="molecule type" value="Genomic_DNA"/>
</dbReference>
<evidence type="ECO:0008006" key="3">
    <source>
        <dbReference type="Google" id="ProtNLM"/>
    </source>
</evidence>
<protein>
    <recommendedName>
        <fullName evidence="3">Immunity protein 35 domain-containing protein</fullName>
    </recommendedName>
</protein>
<comment type="caution">
    <text evidence="1">The sequence shown here is derived from an EMBL/GenBank/DDBJ whole genome shotgun (WGS) entry which is preliminary data.</text>
</comment>
<organism evidence="1 2">
    <name type="scientific">Nocardiopsis tropica</name>
    <dbReference type="NCBI Taxonomy" id="109330"/>
    <lineage>
        <taxon>Bacteria</taxon>
        <taxon>Bacillati</taxon>
        <taxon>Actinomycetota</taxon>
        <taxon>Actinomycetes</taxon>
        <taxon>Streptosporangiales</taxon>
        <taxon>Nocardiopsidaceae</taxon>
        <taxon>Nocardiopsis</taxon>
    </lineage>
</organism>
<evidence type="ECO:0000313" key="2">
    <source>
        <dbReference type="Proteomes" id="UP001432401"/>
    </source>
</evidence>